<evidence type="ECO:0008006" key="5">
    <source>
        <dbReference type="Google" id="ProtNLM"/>
    </source>
</evidence>
<dbReference type="EMBL" id="JAHSTP010000003">
    <property type="protein sequence ID" value="MBZ6151674.1"/>
    <property type="molecule type" value="Genomic_DNA"/>
</dbReference>
<proteinExistence type="predicted"/>
<feature type="region of interest" description="Disordered" evidence="1">
    <location>
        <begin position="26"/>
        <end position="57"/>
    </location>
</feature>
<comment type="caution">
    <text evidence="3">The sequence shown here is derived from an EMBL/GenBank/DDBJ whole genome shotgun (WGS) entry which is preliminary data.</text>
</comment>
<keyword evidence="4" id="KW-1185">Reference proteome</keyword>
<gene>
    <name evidence="3" type="ORF">KVH32_10880</name>
</gene>
<feature type="signal peptide" evidence="2">
    <location>
        <begin position="1"/>
        <end position="25"/>
    </location>
</feature>
<name>A0ABS7W128_STROV</name>
<reference evidence="3 4" key="1">
    <citation type="submission" date="2021-06" db="EMBL/GenBank/DDBJ databases">
        <title>Ecological speciation of a Streptomyces species isolated from different habitats and geographic origins.</title>
        <authorList>
            <person name="Wang J."/>
        </authorList>
    </citation>
    <scope>NUCLEOTIDE SEQUENCE [LARGE SCALE GENOMIC DNA]</scope>
    <source>
        <strain evidence="3 4">FXJ8.012</strain>
    </source>
</reference>
<organism evidence="3 4">
    <name type="scientific">Streptomyces olivaceus</name>
    <dbReference type="NCBI Taxonomy" id="47716"/>
    <lineage>
        <taxon>Bacteria</taxon>
        <taxon>Bacillati</taxon>
        <taxon>Actinomycetota</taxon>
        <taxon>Actinomycetes</taxon>
        <taxon>Kitasatosporales</taxon>
        <taxon>Streptomycetaceae</taxon>
        <taxon>Streptomyces</taxon>
    </lineage>
</organism>
<dbReference type="RefSeq" id="WP_107405119.1">
    <property type="nucleotide sequence ID" value="NZ_BNEG01000003.1"/>
</dbReference>
<evidence type="ECO:0000256" key="1">
    <source>
        <dbReference type="SAM" id="MobiDB-lite"/>
    </source>
</evidence>
<evidence type="ECO:0000313" key="4">
    <source>
        <dbReference type="Proteomes" id="UP000758701"/>
    </source>
</evidence>
<dbReference type="Proteomes" id="UP000758701">
    <property type="component" value="Unassembled WGS sequence"/>
</dbReference>
<protein>
    <recommendedName>
        <fullName evidence="5">DUF2690 domain-containing protein</fullName>
    </recommendedName>
</protein>
<feature type="region of interest" description="Disordered" evidence="1">
    <location>
        <begin position="154"/>
        <end position="174"/>
    </location>
</feature>
<sequence>MRSRRIVTAVIAAAFVMLPAGTALAGSGPAPAPSENSASKSTAATPEGNPLSAKAQAGGVCDDAHQIGKTGYIKRDGTTIASVKQFYSPECKENYSYVWLWQDFVDQEDDYTVSAGVWSYTQNHEFGTESWEADNGQEYWSGGTDTVGDCTSAGGAVEPAGSDTTYSGTTDTRC</sequence>
<feature type="compositionally biased region" description="Low complexity" evidence="1">
    <location>
        <begin position="161"/>
        <end position="174"/>
    </location>
</feature>
<evidence type="ECO:0000256" key="2">
    <source>
        <dbReference type="SAM" id="SignalP"/>
    </source>
</evidence>
<feature type="chain" id="PRO_5046112005" description="DUF2690 domain-containing protein" evidence="2">
    <location>
        <begin position="26"/>
        <end position="174"/>
    </location>
</feature>
<feature type="compositionally biased region" description="Low complexity" evidence="1">
    <location>
        <begin position="26"/>
        <end position="39"/>
    </location>
</feature>
<keyword evidence="2" id="KW-0732">Signal</keyword>
<accession>A0ABS7W128</accession>
<evidence type="ECO:0000313" key="3">
    <source>
        <dbReference type="EMBL" id="MBZ6151674.1"/>
    </source>
</evidence>